<dbReference type="Pfam" id="PF00078">
    <property type="entry name" value="RVT_1"/>
    <property type="match status" value="1"/>
</dbReference>
<dbReference type="PROSITE" id="PS50878">
    <property type="entry name" value="RT_POL"/>
    <property type="match status" value="1"/>
</dbReference>
<reference evidence="2" key="3">
    <citation type="submission" date="2025-09" db="UniProtKB">
        <authorList>
            <consortium name="Ensembl"/>
        </authorList>
    </citation>
    <scope>IDENTIFICATION</scope>
</reference>
<proteinExistence type="predicted"/>
<dbReference type="InterPro" id="IPR036691">
    <property type="entry name" value="Endo/exonu/phosph_ase_sf"/>
</dbReference>
<reference evidence="2" key="1">
    <citation type="submission" date="2014-08" db="EMBL/GenBank/DDBJ databases">
        <authorList>
            <person name="Senf B."/>
            <person name="Petzold A."/>
            <person name="Downie B.R."/>
            <person name="Koch P."/>
            <person name="Platzer M."/>
        </authorList>
    </citation>
    <scope>NUCLEOTIDE SEQUENCE [LARGE SCALE GENOMIC DNA]</scope>
    <source>
        <strain evidence="2">GRZ</strain>
    </source>
</reference>
<protein>
    <recommendedName>
        <fullName evidence="1">Reverse transcriptase domain-containing protein</fullName>
    </recommendedName>
</protein>
<sequence>MLAHLARSADHMIKHGNSTINFGLLNICSLTGKGHLVHDLLSDHKLNFLCLNETWQHPNNDFISLNNSTPPEFVYICKPRESGRGVGFAIIHQKQWKVSPVSATSFHSFEYSALQLPGSTPTIICTVYRPPKPHKDFLNNFTALLTHFSILSPNLIITGDFNIHMDENNLLTRDFTSCIDSFGLKQHINFPTHSKGHILDLVCCSGITPAQCIASSFPLLDHKLFMFNVTIKASKTLIPRNIALRKINNINLDAFSSAISDLQPAHTTSSPEDIVFNYNFNLNSILNTFAPIKQRSVSFNRSAPWFNFDLHCLKSEGHRLERLFKKTGLTIHKDLYKNHVLHYKDSIHTAKSVCYSNFISWSEGNSKTLFSLFSKITKPPDLLLNSMVSSDYCNSLMSFFTSKISNIHQQLHATRDPLSEVEPILTTPSHLFSSFSLPSVTEILNLIRESKSFTCQLDPLPTVLLKACLPSLVPLTSTIIYSSLSTRVVPATLKTACITPILKKPGADPTNFDDLRPISKLPFISKILEKVVASQLHSYLSSHNLYEQFQSGFRPQHSTETALVKITNDLLMAADSGHLSILVSLDLSAAFDTISHSILLKRLASISICHTSLAWFTSYISDRTQFIQLKSHSSSPSPVTAGVPQGSVLGPLLFIIYLLPRYIFHKYNIDFHCYADDTQLYISSNPNASLLPISLSNRLSEIRSWLSQNLLELNSNKTELLLIGTASVLKNSPNFSINIDDTTVHHLYR</sequence>
<feature type="domain" description="Reverse transcriptase" evidence="1">
    <location>
        <begin position="482"/>
        <end position="739"/>
    </location>
</feature>
<reference evidence="2" key="2">
    <citation type="submission" date="2025-08" db="UniProtKB">
        <authorList>
            <consortium name="Ensembl"/>
        </authorList>
    </citation>
    <scope>IDENTIFICATION</scope>
</reference>
<dbReference type="Ensembl" id="ENSNFUT00015026864.1">
    <property type="protein sequence ID" value="ENSNFUP00015025709.1"/>
    <property type="gene ID" value="ENSNFUG00015012438.1"/>
</dbReference>
<dbReference type="InterPro" id="IPR005135">
    <property type="entry name" value="Endo/exonuclease/phosphatase"/>
</dbReference>
<accession>A0A8C6LY00</accession>
<dbReference type="SUPFAM" id="SSF56672">
    <property type="entry name" value="DNA/RNA polymerases"/>
    <property type="match status" value="1"/>
</dbReference>
<dbReference type="PANTHER" id="PTHR46670">
    <property type="entry name" value="ENDO/EXONUCLEASE/PHOSPHATASE DOMAIN-CONTAINING PROTEIN"/>
    <property type="match status" value="1"/>
</dbReference>
<organism evidence="2 3">
    <name type="scientific">Nothobranchius furzeri</name>
    <name type="common">Turquoise killifish</name>
    <dbReference type="NCBI Taxonomy" id="105023"/>
    <lineage>
        <taxon>Eukaryota</taxon>
        <taxon>Metazoa</taxon>
        <taxon>Chordata</taxon>
        <taxon>Craniata</taxon>
        <taxon>Vertebrata</taxon>
        <taxon>Euteleostomi</taxon>
        <taxon>Actinopterygii</taxon>
        <taxon>Neopterygii</taxon>
        <taxon>Teleostei</taxon>
        <taxon>Neoteleostei</taxon>
        <taxon>Acanthomorphata</taxon>
        <taxon>Ovalentaria</taxon>
        <taxon>Atherinomorphae</taxon>
        <taxon>Cyprinodontiformes</taxon>
        <taxon>Nothobranchiidae</taxon>
        <taxon>Nothobranchius</taxon>
    </lineage>
</organism>
<dbReference type="InterPro" id="IPR043502">
    <property type="entry name" value="DNA/RNA_pol_sf"/>
</dbReference>
<dbReference type="Proteomes" id="UP000694548">
    <property type="component" value="Chromosome sgr11"/>
</dbReference>
<dbReference type="GO" id="GO:0003824">
    <property type="term" value="F:catalytic activity"/>
    <property type="evidence" value="ECO:0007669"/>
    <property type="project" value="InterPro"/>
</dbReference>
<dbReference type="Pfam" id="PF03372">
    <property type="entry name" value="Exo_endo_phos"/>
    <property type="match status" value="1"/>
</dbReference>
<name>A0A8C6LY00_NOTFU</name>
<dbReference type="SUPFAM" id="SSF56219">
    <property type="entry name" value="DNase I-like"/>
    <property type="match status" value="1"/>
</dbReference>
<dbReference type="CDD" id="cd01650">
    <property type="entry name" value="RT_nLTR_like"/>
    <property type="match status" value="1"/>
</dbReference>
<evidence type="ECO:0000313" key="2">
    <source>
        <dbReference type="Ensembl" id="ENSNFUP00015025709.1"/>
    </source>
</evidence>
<dbReference type="InterPro" id="IPR000477">
    <property type="entry name" value="RT_dom"/>
</dbReference>
<dbReference type="Gene3D" id="3.60.10.10">
    <property type="entry name" value="Endonuclease/exonuclease/phosphatase"/>
    <property type="match status" value="1"/>
</dbReference>
<keyword evidence="3" id="KW-1185">Reference proteome</keyword>
<dbReference type="GeneTree" id="ENSGT01150000286909"/>
<dbReference type="PANTHER" id="PTHR46670:SF4">
    <property type="entry name" value="REVERSE TRANSCRIPTASE DOMAIN-CONTAINING PROTEIN"/>
    <property type="match status" value="1"/>
</dbReference>
<dbReference type="AlphaFoldDB" id="A0A8C6LY00"/>
<evidence type="ECO:0000313" key="3">
    <source>
        <dbReference type="Proteomes" id="UP000694548"/>
    </source>
</evidence>
<evidence type="ECO:0000259" key="1">
    <source>
        <dbReference type="PROSITE" id="PS50878"/>
    </source>
</evidence>